<protein>
    <submittedName>
        <fullName evidence="3">SpoIIE family protein phosphatase</fullName>
    </submittedName>
</protein>
<dbReference type="Proteomes" id="UP000475532">
    <property type="component" value="Unassembled WGS sequence"/>
</dbReference>
<dbReference type="InterPro" id="IPR029016">
    <property type="entry name" value="GAF-like_dom_sf"/>
</dbReference>
<dbReference type="PANTHER" id="PTHR43156:SF2">
    <property type="entry name" value="STAGE II SPORULATION PROTEIN E"/>
    <property type="match status" value="1"/>
</dbReference>
<dbReference type="AlphaFoldDB" id="A0A6L9QWY7"/>
<dbReference type="SMART" id="SM00331">
    <property type="entry name" value="PP2C_SIG"/>
    <property type="match status" value="1"/>
</dbReference>
<dbReference type="PANTHER" id="PTHR43156">
    <property type="entry name" value="STAGE II SPORULATION PROTEIN E-RELATED"/>
    <property type="match status" value="1"/>
</dbReference>
<dbReference type="SUPFAM" id="SSF55781">
    <property type="entry name" value="GAF domain-like"/>
    <property type="match status" value="1"/>
</dbReference>
<dbReference type="Pfam" id="PF07228">
    <property type="entry name" value="SpoIIE"/>
    <property type="match status" value="1"/>
</dbReference>
<evidence type="ECO:0000313" key="3">
    <source>
        <dbReference type="EMBL" id="NEA29881.1"/>
    </source>
</evidence>
<dbReference type="InterPro" id="IPR001932">
    <property type="entry name" value="PPM-type_phosphatase-like_dom"/>
</dbReference>
<dbReference type="Gene3D" id="3.60.40.10">
    <property type="entry name" value="PPM-type phosphatase domain"/>
    <property type="match status" value="1"/>
</dbReference>
<evidence type="ECO:0000313" key="4">
    <source>
        <dbReference type="Proteomes" id="UP000475532"/>
    </source>
</evidence>
<dbReference type="Gene3D" id="3.30.450.20">
    <property type="entry name" value="PAS domain"/>
    <property type="match status" value="2"/>
</dbReference>
<dbReference type="InterPro" id="IPR013655">
    <property type="entry name" value="PAS_fold_3"/>
</dbReference>
<dbReference type="Pfam" id="PF08448">
    <property type="entry name" value="PAS_4"/>
    <property type="match status" value="1"/>
</dbReference>
<dbReference type="SUPFAM" id="SSF81606">
    <property type="entry name" value="PP2C-like"/>
    <property type="match status" value="1"/>
</dbReference>
<organism evidence="3 4">
    <name type="scientific">Actinomadura bangladeshensis</name>
    <dbReference type="NCBI Taxonomy" id="453573"/>
    <lineage>
        <taxon>Bacteria</taxon>
        <taxon>Bacillati</taxon>
        <taxon>Actinomycetota</taxon>
        <taxon>Actinomycetes</taxon>
        <taxon>Streptosporangiales</taxon>
        <taxon>Thermomonosporaceae</taxon>
        <taxon>Actinomadura</taxon>
    </lineage>
</organism>
<proteinExistence type="predicted"/>
<reference evidence="3 4" key="1">
    <citation type="submission" date="2020-01" db="EMBL/GenBank/DDBJ databases">
        <title>Insect and environment-associated Actinomycetes.</title>
        <authorList>
            <person name="Currrie C."/>
            <person name="Chevrette M."/>
            <person name="Carlson C."/>
            <person name="Stubbendieck R."/>
            <person name="Wendt-Pienkowski E."/>
        </authorList>
    </citation>
    <scope>NUCLEOTIDE SEQUENCE [LARGE SCALE GENOMIC DNA]</scope>
    <source>
        <strain evidence="3 4">SID10258</strain>
    </source>
</reference>
<dbReference type="EMBL" id="JAAGLI010001252">
    <property type="protein sequence ID" value="NEA29881.1"/>
    <property type="molecule type" value="Genomic_DNA"/>
</dbReference>
<evidence type="ECO:0000256" key="1">
    <source>
        <dbReference type="ARBA" id="ARBA00022801"/>
    </source>
</evidence>
<dbReference type="SMART" id="SM00086">
    <property type="entry name" value="PAC"/>
    <property type="match status" value="2"/>
</dbReference>
<dbReference type="InterPro" id="IPR035965">
    <property type="entry name" value="PAS-like_dom_sf"/>
</dbReference>
<sequence>MGWLALEAFDPAPIAVALTIGPEHRLVYSNLAYRAFVGDRPLGAPVGEAFGGRFQRDYGDLFDHVLATGEPVNVLEAPVKPEAAGGQDRVFSFNLSQFVHERPGVLMIAVDVTEQVAATRRADRSAEEERRWRRRFESLVWLAAQIVWVADPAGRVIDSSGIWERVTGQRRADYTGQGWSDALHPDDRRATLRSWKRAVRQARPWHRTYRVRTRDGEYRHFELHAAPVHEDGAVVEWIGTATDVERQWQERQRRELLDRAAAAAAARTELTEIFAALADVLVPAVADGCGVRLLPDVVDRPEGAPIIAHRIASASAAGVRRQAATGEERFSPSSEFARAIKQGRVLHRTFPPGRPPADLLPPSTVTWLTEAKATSVVLMPVVVDGIVAAVVTAARHGDRAHLGPDDITLMRQIFGNAHDVLSSAAQYRRTQQLALALQHSLLADPPELTDLELVARYLASPAAAEVGGDWYDSFVLPDGATVLAIGDVAGHDLAAAVEMSRLRNMLRVLTAEHLAPPGDILRRLNAAMATVDPEATATCVLSRVEQPSPGRWQFNYAVAGHPPPLLITSDGDGRFLEEGGNPLLGIPFDEPYHDATEPLPSGSTLLLYTDGLIEHPGEHLGTGLDRLRRHASALASRSLEDFCDGLLDEMPTTGADDIAMIAMRVNT</sequence>
<dbReference type="InterPro" id="IPR000014">
    <property type="entry name" value="PAS"/>
</dbReference>
<dbReference type="PROSITE" id="PS50112">
    <property type="entry name" value="PAS"/>
    <property type="match status" value="1"/>
</dbReference>
<gene>
    <name evidence="3" type="ORF">G3I70_46375</name>
</gene>
<dbReference type="CDD" id="cd00130">
    <property type="entry name" value="PAS"/>
    <property type="match status" value="1"/>
</dbReference>
<evidence type="ECO:0000259" key="2">
    <source>
        <dbReference type="PROSITE" id="PS50112"/>
    </source>
</evidence>
<feature type="domain" description="PAS" evidence="2">
    <location>
        <begin position="128"/>
        <end position="202"/>
    </location>
</feature>
<dbReference type="InterPro" id="IPR001610">
    <property type="entry name" value="PAC"/>
</dbReference>
<dbReference type="InterPro" id="IPR013656">
    <property type="entry name" value="PAS_4"/>
</dbReference>
<dbReference type="SMART" id="SM00091">
    <property type="entry name" value="PAS"/>
    <property type="match status" value="1"/>
</dbReference>
<name>A0A6L9QWY7_9ACTN</name>
<dbReference type="Gene3D" id="3.30.450.40">
    <property type="match status" value="1"/>
</dbReference>
<accession>A0A6L9QWY7</accession>
<dbReference type="InterPro" id="IPR052016">
    <property type="entry name" value="Bact_Sigma-Reg"/>
</dbReference>
<dbReference type="Pfam" id="PF08447">
    <property type="entry name" value="PAS_3"/>
    <property type="match status" value="1"/>
</dbReference>
<dbReference type="InterPro" id="IPR036457">
    <property type="entry name" value="PPM-type-like_dom_sf"/>
</dbReference>
<dbReference type="NCBIfam" id="TIGR00229">
    <property type="entry name" value="sensory_box"/>
    <property type="match status" value="1"/>
</dbReference>
<dbReference type="FunFam" id="3.30.450.20:FF:000099">
    <property type="entry name" value="Sensory box sensor histidine kinase"/>
    <property type="match status" value="1"/>
</dbReference>
<keyword evidence="1" id="KW-0378">Hydrolase</keyword>
<dbReference type="GO" id="GO:0016791">
    <property type="term" value="F:phosphatase activity"/>
    <property type="evidence" value="ECO:0007669"/>
    <property type="project" value="TreeGrafter"/>
</dbReference>
<comment type="caution">
    <text evidence="3">The sequence shown here is derived from an EMBL/GenBank/DDBJ whole genome shotgun (WGS) entry which is preliminary data.</text>
</comment>
<dbReference type="SUPFAM" id="SSF55785">
    <property type="entry name" value="PYP-like sensor domain (PAS domain)"/>
    <property type="match status" value="1"/>
</dbReference>